<organism evidence="2 3">
    <name type="scientific">Paenibacillus alvei</name>
    <name type="common">Bacillus alvei</name>
    <dbReference type="NCBI Taxonomy" id="44250"/>
    <lineage>
        <taxon>Bacteria</taxon>
        <taxon>Bacillati</taxon>
        <taxon>Bacillota</taxon>
        <taxon>Bacilli</taxon>
        <taxon>Bacillales</taxon>
        <taxon>Paenibacillaceae</taxon>
        <taxon>Paenibacillus</taxon>
    </lineage>
</organism>
<protein>
    <submittedName>
        <fullName evidence="2">Uncharacterized protein</fullName>
    </submittedName>
</protein>
<keyword evidence="1" id="KW-0812">Transmembrane</keyword>
<dbReference type="EMBL" id="LS992241">
    <property type="protein sequence ID" value="SYX84545.1"/>
    <property type="molecule type" value="Genomic_DNA"/>
</dbReference>
<name>A0A383RBQ2_PAEAL</name>
<sequence>MAKKIRIMPTLLIMVTTAVALFGGWTLYERNFVKQPVEQVLKQHAEITQYDVQWYPDALQVKLKSKDGTNISSLIERVSDELQQNANGKKVQLEYLNDESTPLIDKLWSRAMFDIADAMVHQKYSDIPVKLKELQQQNPSIQIHTEMDSRYVYIQLKDEKGSKTVLLPLQASPVGVWPNEKATAIRS</sequence>
<proteinExistence type="predicted"/>
<dbReference type="AlphaFoldDB" id="A0A383RBQ2"/>
<evidence type="ECO:0000256" key="1">
    <source>
        <dbReference type="SAM" id="Phobius"/>
    </source>
</evidence>
<keyword evidence="1" id="KW-0472">Membrane</keyword>
<feature type="transmembrane region" description="Helical" evidence="1">
    <location>
        <begin position="7"/>
        <end position="28"/>
    </location>
</feature>
<dbReference type="Proteomes" id="UP000304148">
    <property type="component" value="Chromosome"/>
</dbReference>
<dbReference type="RefSeq" id="WP_232055612.1">
    <property type="nucleotide sequence ID" value="NZ_LS992241.1"/>
</dbReference>
<evidence type="ECO:0000313" key="2">
    <source>
        <dbReference type="EMBL" id="SYX84545.1"/>
    </source>
</evidence>
<evidence type="ECO:0000313" key="3">
    <source>
        <dbReference type="Proteomes" id="UP000304148"/>
    </source>
</evidence>
<reference evidence="3" key="1">
    <citation type="submission" date="2018-08" db="EMBL/GenBank/DDBJ databases">
        <authorList>
            <person name="Chevrot R."/>
        </authorList>
    </citation>
    <scope>NUCLEOTIDE SEQUENCE [LARGE SCALE GENOMIC DNA]</scope>
</reference>
<keyword evidence="1" id="KW-1133">Transmembrane helix</keyword>
<gene>
    <name evidence="2" type="ORF">PBLR_12967</name>
</gene>
<accession>A0A383RBQ2</accession>